<name>M1X1D8_9NOST</name>
<dbReference type="STRING" id="1165094.RINTHH_19530"/>
<dbReference type="InterPro" id="IPR004155">
    <property type="entry name" value="PBS_lyase_HEAT"/>
</dbReference>
<dbReference type="PANTHER" id="PTHR12697">
    <property type="entry name" value="PBS LYASE HEAT-LIKE PROTEIN"/>
    <property type="match status" value="1"/>
</dbReference>
<evidence type="ECO:0000256" key="4">
    <source>
        <dbReference type="ARBA" id="ARBA00023239"/>
    </source>
</evidence>
<dbReference type="InterPro" id="IPR016024">
    <property type="entry name" value="ARM-type_fold"/>
</dbReference>
<gene>
    <name evidence="5" type="ORF">RINTHH_19530</name>
</gene>
<dbReference type="GO" id="GO:0016491">
    <property type="term" value="F:oxidoreductase activity"/>
    <property type="evidence" value="ECO:0007669"/>
    <property type="project" value="TreeGrafter"/>
</dbReference>
<dbReference type="InterPro" id="IPR011989">
    <property type="entry name" value="ARM-like"/>
</dbReference>
<keyword evidence="3" id="KW-0605">Phycobilisome</keyword>
<evidence type="ECO:0000313" key="5">
    <source>
        <dbReference type="EMBL" id="CCH68108.1"/>
    </source>
</evidence>
<dbReference type="OrthoDB" id="423355at2"/>
<evidence type="ECO:0000256" key="2">
    <source>
        <dbReference type="ARBA" id="ARBA00022549"/>
    </source>
</evidence>
<dbReference type="SUPFAM" id="SSF48371">
    <property type="entry name" value="ARM repeat"/>
    <property type="match status" value="1"/>
</dbReference>
<dbReference type="AlphaFoldDB" id="M1X1D8"/>
<protein>
    <submittedName>
        <fullName evidence="5">Similar to FOG: HEAT repeat</fullName>
    </submittedName>
</protein>
<dbReference type="Gene3D" id="1.25.10.10">
    <property type="entry name" value="Leucine-rich Repeat Variant"/>
    <property type="match status" value="2"/>
</dbReference>
<organism evidence="5 6">
    <name type="scientific">Richelia intracellularis HH01</name>
    <dbReference type="NCBI Taxonomy" id="1165094"/>
    <lineage>
        <taxon>Bacteria</taxon>
        <taxon>Bacillati</taxon>
        <taxon>Cyanobacteriota</taxon>
        <taxon>Cyanophyceae</taxon>
        <taxon>Nostocales</taxon>
        <taxon>Nostocaceae</taxon>
        <taxon>Richelia</taxon>
    </lineage>
</organism>
<dbReference type="GO" id="GO:0030089">
    <property type="term" value="C:phycobilisome"/>
    <property type="evidence" value="ECO:0007669"/>
    <property type="project" value="UniProtKB-KW"/>
</dbReference>
<dbReference type="GO" id="GO:0016829">
    <property type="term" value="F:lyase activity"/>
    <property type="evidence" value="ECO:0007669"/>
    <property type="project" value="UniProtKB-KW"/>
</dbReference>
<keyword evidence="2" id="KW-0042">Antenna complex</keyword>
<keyword evidence="4" id="KW-0456">Lyase</keyword>
<keyword evidence="6" id="KW-1185">Reference proteome</keyword>
<dbReference type="EMBL" id="CAIY01000080">
    <property type="protein sequence ID" value="CCH68108.1"/>
    <property type="molecule type" value="Genomic_DNA"/>
</dbReference>
<dbReference type="RefSeq" id="WP_008235481.1">
    <property type="nucleotide sequence ID" value="NZ_CAIY01000080.1"/>
</dbReference>
<comment type="caution">
    <text evidence="5">The sequence shown here is derived from an EMBL/GenBank/DDBJ whole genome shotgun (WGS) entry which is preliminary data.</text>
</comment>
<evidence type="ECO:0000313" key="6">
    <source>
        <dbReference type="Proteomes" id="UP000053051"/>
    </source>
</evidence>
<dbReference type="Pfam" id="PF13646">
    <property type="entry name" value="HEAT_2"/>
    <property type="match status" value="2"/>
</dbReference>
<sequence length="220" mass="25168">MELQQIETYLNSPDAQNRIRGIVGLRNHSPEVAVPLLKKRMYDREFMIRSYVAMGFGYKQTEEGFQSLLDIIANEKDPNVRAEAANSLAKYGLERALPYLERLFEQESHWLVRQSIFAVIEEVIDSKMLLRICQIGLEGRDPLVKQTAVSQLGRLSNTSQKVVALEMLLPFVKSDVWQMRSRVANVLRKFDSLPEAQEALSQLRQDPDYRVVAAILEGCL</sequence>
<comment type="similarity">
    <text evidence="1">Belongs to the CpcE/RpcE/PecE family.</text>
</comment>
<reference evidence="6" key="2">
    <citation type="submission" date="2016-01" db="EMBL/GenBank/DDBJ databases">
        <title>Diatom-associated endosymboitic cyanobacterium lacks core nitrogen metabolism enzymes.</title>
        <authorList>
            <person name="Hilton J.A."/>
            <person name="Foster R.A."/>
            <person name="Tripp H.J."/>
            <person name="Carter B.J."/>
            <person name="Zehr J.P."/>
            <person name="Villareal T.A."/>
        </authorList>
    </citation>
    <scope>NUCLEOTIDE SEQUENCE [LARGE SCALE GENOMIC DNA]</scope>
    <source>
        <strain evidence="6">HH01</strain>
    </source>
</reference>
<evidence type="ECO:0000256" key="3">
    <source>
        <dbReference type="ARBA" id="ARBA00022738"/>
    </source>
</evidence>
<reference evidence="5 6" key="1">
    <citation type="submission" date="2012-05" db="EMBL/GenBank/DDBJ databases">
        <authorList>
            <person name="Hilton J."/>
        </authorList>
    </citation>
    <scope>NUCLEOTIDE SEQUENCE [LARGE SCALE GENOMIC DNA]</scope>
    <source>
        <strain evidence="5 6">HH01</strain>
    </source>
</reference>
<evidence type="ECO:0000256" key="1">
    <source>
        <dbReference type="ARBA" id="ARBA00009299"/>
    </source>
</evidence>
<accession>M1X1D8</accession>
<dbReference type="SMART" id="SM00567">
    <property type="entry name" value="EZ_HEAT"/>
    <property type="match status" value="3"/>
</dbReference>
<proteinExistence type="inferred from homology"/>
<dbReference type="Proteomes" id="UP000053051">
    <property type="component" value="Unassembled WGS sequence"/>
</dbReference>
<dbReference type="PANTHER" id="PTHR12697:SF5">
    <property type="entry name" value="DEOXYHYPUSINE HYDROXYLASE"/>
    <property type="match status" value="1"/>
</dbReference>